<dbReference type="PANTHER" id="PTHR39428">
    <property type="entry name" value="F420H(2)-DEPENDENT QUINONE REDUCTASE RV1261C"/>
    <property type="match status" value="1"/>
</dbReference>
<name>A0A8J4DSB6_9ACTN</name>
<evidence type="ECO:0000313" key="3">
    <source>
        <dbReference type="EMBL" id="GIJ47698.1"/>
    </source>
</evidence>
<dbReference type="GO" id="GO:0005886">
    <property type="term" value="C:plasma membrane"/>
    <property type="evidence" value="ECO:0007669"/>
    <property type="project" value="TreeGrafter"/>
</dbReference>
<comment type="caution">
    <text evidence="3">The sequence shown here is derived from an EMBL/GenBank/DDBJ whole genome shotgun (WGS) entry which is preliminary data.</text>
</comment>
<dbReference type="PANTHER" id="PTHR39428:SF3">
    <property type="entry name" value="DEAZAFLAVIN-DEPENDENT NITROREDUCTASE"/>
    <property type="match status" value="1"/>
</dbReference>
<keyword evidence="4" id="KW-1185">Reference proteome</keyword>
<dbReference type="AlphaFoldDB" id="A0A8J4DSB6"/>
<dbReference type="InterPro" id="IPR012349">
    <property type="entry name" value="Split_barrel_FMN-bd"/>
</dbReference>
<organism evidence="3 4">
    <name type="scientific">Virgisporangium aliadipatigenens</name>
    <dbReference type="NCBI Taxonomy" id="741659"/>
    <lineage>
        <taxon>Bacteria</taxon>
        <taxon>Bacillati</taxon>
        <taxon>Actinomycetota</taxon>
        <taxon>Actinomycetes</taxon>
        <taxon>Micromonosporales</taxon>
        <taxon>Micromonosporaceae</taxon>
        <taxon>Virgisporangium</taxon>
    </lineage>
</organism>
<comment type="similarity">
    <text evidence="1">Belongs to the F420H(2)-dependent quinone reductase family.</text>
</comment>
<dbReference type="EMBL" id="BOPF01000016">
    <property type="protein sequence ID" value="GIJ47698.1"/>
    <property type="molecule type" value="Genomic_DNA"/>
</dbReference>
<accession>A0A8J4DSB6</accession>
<evidence type="ECO:0008006" key="5">
    <source>
        <dbReference type="Google" id="ProtNLM"/>
    </source>
</evidence>
<proteinExistence type="inferred from homology"/>
<evidence type="ECO:0000313" key="4">
    <source>
        <dbReference type="Proteomes" id="UP000619260"/>
    </source>
</evidence>
<dbReference type="RefSeq" id="WP_203901203.1">
    <property type="nucleotide sequence ID" value="NZ_BOPF01000016.1"/>
</dbReference>
<dbReference type="InterPro" id="IPR004378">
    <property type="entry name" value="F420H2_quin_Rdtase"/>
</dbReference>
<dbReference type="Proteomes" id="UP000619260">
    <property type="component" value="Unassembled WGS sequence"/>
</dbReference>
<dbReference type="Gene3D" id="2.30.110.10">
    <property type="entry name" value="Electron Transport, Fmn-binding Protein, Chain A"/>
    <property type="match status" value="1"/>
</dbReference>
<reference evidence="3" key="1">
    <citation type="submission" date="2021-01" db="EMBL/GenBank/DDBJ databases">
        <title>Whole genome shotgun sequence of Virgisporangium aliadipatigenens NBRC 105644.</title>
        <authorList>
            <person name="Komaki H."/>
            <person name="Tamura T."/>
        </authorList>
    </citation>
    <scope>NUCLEOTIDE SEQUENCE</scope>
    <source>
        <strain evidence="3">NBRC 105644</strain>
    </source>
</reference>
<dbReference type="GO" id="GO:0070967">
    <property type="term" value="F:coenzyme F420 binding"/>
    <property type="evidence" value="ECO:0007669"/>
    <property type="project" value="TreeGrafter"/>
</dbReference>
<dbReference type="Pfam" id="PF04075">
    <property type="entry name" value="F420H2_quin_red"/>
    <property type="match status" value="1"/>
</dbReference>
<comment type="catalytic activity">
    <reaction evidence="2">
        <text>oxidized coenzyme F420-(gamma-L-Glu)(n) + a quinol + H(+) = reduced coenzyme F420-(gamma-L-Glu)(n) + a quinone</text>
        <dbReference type="Rhea" id="RHEA:39663"/>
        <dbReference type="Rhea" id="RHEA-COMP:12939"/>
        <dbReference type="Rhea" id="RHEA-COMP:14378"/>
        <dbReference type="ChEBI" id="CHEBI:15378"/>
        <dbReference type="ChEBI" id="CHEBI:24646"/>
        <dbReference type="ChEBI" id="CHEBI:132124"/>
        <dbReference type="ChEBI" id="CHEBI:133980"/>
        <dbReference type="ChEBI" id="CHEBI:139511"/>
    </reaction>
</comment>
<dbReference type="GO" id="GO:0016491">
    <property type="term" value="F:oxidoreductase activity"/>
    <property type="evidence" value="ECO:0007669"/>
    <property type="project" value="InterPro"/>
</dbReference>
<evidence type="ECO:0000256" key="2">
    <source>
        <dbReference type="ARBA" id="ARBA00049106"/>
    </source>
</evidence>
<protein>
    <recommendedName>
        <fullName evidence="5">Nitroreductase family deazaflavin-dependent oxidoreductase</fullName>
    </recommendedName>
</protein>
<dbReference type="NCBIfam" id="TIGR00026">
    <property type="entry name" value="hi_GC_TIGR00026"/>
    <property type="match status" value="1"/>
</dbReference>
<evidence type="ECO:0000256" key="1">
    <source>
        <dbReference type="ARBA" id="ARBA00008710"/>
    </source>
</evidence>
<gene>
    <name evidence="3" type="ORF">Val02_45840</name>
</gene>
<sequence>MVDAEEIHDSADERVAAHVRRFLATGGRARPGVPELLLTTRGRRTGKLRRTVLVHAVDGERFILAASNQGKDHHPAWYLNLTTHPEVTVQVGTDVFPARARTATPDERPGLWSLMVAIMPTYRAYEALTVRQIPVVILDRT</sequence>